<comment type="caution">
    <text evidence="1">The sequence shown here is derived from an EMBL/GenBank/DDBJ whole genome shotgun (WGS) entry which is preliminary data.</text>
</comment>
<proteinExistence type="predicted"/>
<sequence length="308" mass="36248">MLSILIVNFLVFLVPPDLSFSTNQHSYIEHATEEPMQMFQEQQHKDQGFIRLSYEQQSQLIRLIQGQQHENQGFISQLFHEQQSDDESDCSNEDNEYKIEAGADFPNWKSLESALEKHELEVGFKSIKFRIERNNNGDIICRYFVCENSKEHQLKKKIIDADHRERDSKKVGCLWQLNARYRKNECAIFINKLVDKHNHSLAPYRKEFAPSLRSLSQEVLDEIKFLTQECGLGAKVQCRYLSKKFPTQSLYDCDLYNAIYKYKNQMGNQRENDAADMVKWLMQQKEQEPGWAIFIELEGVDNNLSQLF</sequence>
<protein>
    <submittedName>
        <fullName evidence="1">7171_t:CDS:1</fullName>
    </submittedName>
</protein>
<name>A0ACA9JY13_9GLOM</name>
<evidence type="ECO:0000313" key="2">
    <source>
        <dbReference type="Proteomes" id="UP000789366"/>
    </source>
</evidence>
<dbReference type="Proteomes" id="UP000789366">
    <property type="component" value="Unassembled WGS sequence"/>
</dbReference>
<keyword evidence="2" id="KW-1185">Reference proteome</keyword>
<reference evidence="1" key="1">
    <citation type="submission" date="2021-06" db="EMBL/GenBank/DDBJ databases">
        <authorList>
            <person name="Kallberg Y."/>
            <person name="Tangrot J."/>
            <person name="Rosling A."/>
        </authorList>
    </citation>
    <scope>NUCLEOTIDE SEQUENCE</scope>
    <source>
        <strain evidence="1">28 12/20/2015</strain>
    </source>
</reference>
<evidence type="ECO:0000313" key="1">
    <source>
        <dbReference type="EMBL" id="CAG8441838.1"/>
    </source>
</evidence>
<gene>
    <name evidence="1" type="ORF">SPELUC_LOCUS235</name>
</gene>
<dbReference type="EMBL" id="CAJVPW010000070">
    <property type="protein sequence ID" value="CAG8441838.1"/>
    <property type="molecule type" value="Genomic_DNA"/>
</dbReference>
<organism evidence="1 2">
    <name type="scientific">Cetraspora pellucida</name>
    <dbReference type="NCBI Taxonomy" id="1433469"/>
    <lineage>
        <taxon>Eukaryota</taxon>
        <taxon>Fungi</taxon>
        <taxon>Fungi incertae sedis</taxon>
        <taxon>Mucoromycota</taxon>
        <taxon>Glomeromycotina</taxon>
        <taxon>Glomeromycetes</taxon>
        <taxon>Diversisporales</taxon>
        <taxon>Gigasporaceae</taxon>
        <taxon>Cetraspora</taxon>
    </lineage>
</organism>
<accession>A0ACA9JY13</accession>